<dbReference type="EMBL" id="CADEPM010000001">
    <property type="protein sequence ID" value="CAB3397337.1"/>
    <property type="molecule type" value="Genomic_DNA"/>
</dbReference>
<feature type="domain" description="Metallo-beta-lactamase" evidence="2">
    <location>
        <begin position="170"/>
        <end position="218"/>
    </location>
</feature>
<dbReference type="Pfam" id="PF00753">
    <property type="entry name" value="Lactamase_B"/>
    <property type="match status" value="1"/>
</dbReference>
<feature type="chain" id="PRO_5035753360" description="Metallo-beta-lactamase domain-containing protein" evidence="1">
    <location>
        <begin position="17"/>
        <end position="356"/>
    </location>
</feature>
<evidence type="ECO:0000313" key="3">
    <source>
        <dbReference type="EMBL" id="CAB3397337.1"/>
    </source>
</evidence>
<gene>
    <name evidence="3" type="ORF">CBOVIS_LOCUS766</name>
</gene>
<name>A0A8S1E9P0_9PELO</name>
<evidence type="ECO:0000259" key="2">
    <source>
        <dbReference type="Pfam" id="PF00753"/>
    </source>
</evidence>
<dbReference type="Proteomes" id="UP000494206">
    <property type="component" value="Unassembled WGS sequence"/>
</dbReference>
<dbReference type="InterPro" id="IPR039344">
    <property type="entry name" value="MBLAC1"/>
</dbReference>
<dbReference type="Gene3D" id="3.60.15.10">
    <property type="entry name" value="Ribonuclease Z/Hydroxyacylglutathione hydrolase-like"/>
    <property type="match status" value="1"/>
</dbReference>
<keyword evidence="1" id="KW-0732">Signal</keyword>
<dbReference type="InterPro" id="IPR001279">
    <property type="entry name" value="Metallo-B-lactamas"/>
</dbReference>
<organism evidence="3 4">
    <name type="scientific">Caenorhabditis bovis</name>
    <dbReference type="NCBI Taxonomy" id="2654633"/>
    <lineage>
        <taxon>Eukaryota</taxon>
        <taxon>Metazoa</taxon>
        <taxon>Ecdysozoa</taxon>
        <taxon>Nematoda</taxon>
        <taxon>Chromadorea</taxon>
        <taxon>Rhabditida</taxon>
        <taxon>Rhabditina</taxon>
        <taxon>Rhabditomorpha</taxon>
        <taxon>Rhabditoidea</taxon>
        <taxon>Rhabditidae</taxon>
        <taxon>Peloderinae</taxon>
        <taxon>Caenorhabditis</taxon>
    </lineage>
</organism>
<proteinExistence type="predicted"/>
<dbReference type="AlphaFoldDB" id="A0A8S1E9P0"/>
<feature type="signal peptide" evidence="1">
    <location>
        <begin position="1"/>
        <end position="16"/>
    </location>
</feature>
<dbReference type="OrthoDB" id="10250730at2759"/>
<evidence type="ECO:0000313" key="4">
    <source>
        <dbReference type="Proteomes" id="UP000494206"/>
    </source>
</evidence>
<dbReference type="PANTHER" id="PTHR23200:SF51">
    <property type="entry name" value="METALLO-BETA-LACTAMASE DOMAIN-CONTAINING PROTEIN"/>
    <property type="match status" value="1"/>
</dbReference>
<accession>A0A8S1E9P0</accession>
<comment type="caution">
    <text evidence="3">The sequence shown here is derived from an EMBL/GenBank/DDBJ whole genome shotgun (WGS) entry which is preliminary data.</text>
</comment>
<protein>
    <recommendedName>
        <fullName evidence="2">Metallo-beta-lactamase domain-containing protein</fullName>
    </recommendedName>
</protein>
<dbReference type="InterPro" id="IPR036866">
    <property type="entry name" value="RibonucZ/Hydroxyglut_hydro"/>
</dbReference>
<evidence type="ECO:0000256" key="1">
    <source>
        <dbReference type="SAM" id="SignalP"/>
    </source>
</evidence>
<keyword evidence="4" id="KW-1185">Reference proteome</keyword>
<dbReference type="SUPFAM" id="SSF56281">
    <property type="entry name" value="Metallo-hydrolase/oxidoreductase"/>
    <property type="match status" value="1"/>
</dbReference>
<reference evidence="3 4" key="1">
    <citation type="submission" date="2020-04" db="EMBL/GenBank/DDBJ databases">
        <authorList>
            <person name="Laetsch R D."/>
            <person name="Stevens L."/>
            <person name="Kumar S."/>
            <person name="Blaxter L. M."/>
        </authorList>
    </citation>
    <scope>NUCLEOTIDE SEQUENCE [LARGE SCALE GENOMIC DNA]</scope>
</reference>
<dbReference type="PANTHER" id="PTHR23200">
    <property type="entry name" value="METALLO-BETA-LACTAMASE DOMAIN-CONTAINING PROTEIN 1"/>
    <property type="match status" value="1"/>
</dbReference>
<sequence>MLIVITSFIILKLVSSCDKGLTELRHRENFELMRCVPTISGQSDPCITLTNGRVCFCQPDGPHDYVCCGSPELLVELIGGRRTDSAPNPYRFYPKKSYYDYNVFMKSSKEYIDGDTVFGQTPLIVTTPPPTIKTTRRKSKKLKTKTTRTQLKMLTIPSSRRGNYSDSSYRLSTNSVLVEEEACTFVVDTGLPYQKRQIIKNLASYGVSPKKIKFVVVTSSNAQFAGNLNLFPSSQIIMADSTLYKDSVVYLSKYEEHSVLELCSSNSLIQSTPGPSANSITVIVRNVDVMGTVAIAGSLFPNGANLDEFNENGIEDMQKFIQSRNMIICEVDWIVPATAPPFKVTKAQKIQSGCST</sequence>